<keyword evidence="1" id="KW-0547">Nucleotide-binding</keyword>
<dbReference type="FunFam" id="3.30.70.240:FF:000031">
    <property type="entry name" value="Mitochondrial elongation factor G2"/>
    <property type="match status" value="1"/>
</dbReference>
<name>A0A1I7V4E7_9PELO</name>
<dbReference type="PANTHER" id="PTHR43261">
    <property type="entry name" value="TRANSLATION ELONGATION FACTOR G-RELATED"/>
    <property type="match status" value="1"/>
</dbReference>
<dbReference type="SUPFAM" id="SSF54980">
    <property type="entry name" value="EF-G C-terminal domain-like"/>
    <property type="match status" value="1"/>
</dbReference>
<evidence type="ECO:0000256" key="1">
    <source>
        <dbReference type="ARBA" id="ARBA00022741"/>
    </source>
</evidence>
<sequence>MVLTEPVMSIQIDVRSDEPTQPILNELTRRRAQFEHSDAHSSTEYRRISATLPLSETENLSKTVRTLTSGFGDISVQFSGYQHVPDHEELDSAEEDGQILIFFPRIFQLYSLVYSCC</sequence>
<keyword evidence="2" id="KW-0648">Protein biosynthesis</keyword>
<keyword evidence="3" id="KW-0342">GTP-binding</keyword>
<reference evidence="6" key="1">
    <citation type="submission" date="2016-11" db="UniProtKB">
        <authorList>
            <consortium name="WormBaseParasite"/>
        </authorList>
    </citation>
    <scope>IDENTIFICATION</scope>
</reference>
<evidence type="ECO:0000313" key="5">
    <source>
        <dbReference type="Proteomes" id="UP000095282"/>
    </source>
</evidence>
<evidence type="ECO:0000256" key="2">
    <source>
        <dbReference type="ARBA" id="ARBA00022917"/>
    </source>
</evidence>
<dbReference type="GO" id="GO:0032543">
    <property type="term" value="P:mitochondrial translation"/>
    <property type="evidence" value="ECO:0007669"/>
    <property type="project" value="TreeGrafter"/>
</dbReference>
<dbReference type="InterPro" id="IPR035647">
    <property type="entry name" value="EFG_III/V"/>
</dbReference>
<feature type="domain" description="Elongation factor EFG" evidence="4">
    <location>
        <begin position="2"/>
        <end position="92"/>
    </location>
</feature>
<organism evidence="5 6">
    <name type="scientific">Caenorhabditis tropicalis</name>
    <dbReference type="NCBI Taxonomy" id="1561998"/>
    <lineage>
        <taxon>Eukaryota</taxon>
        <taxon>Metazoa</taxon>
        <taxon>Ecdysozoa</taxon>
        <taxon>Nematoda</taxon>
        <taxon>Chromadorea</taxon>
        <taxon>Rhabditida</taxon>
        <taxon>Rhabditina</taxon>
        <taxon>Rhabditomorpha</taxon>
        <taxon>Rhabditoidea</taxon>
        <taxon>Rhabditidae</taxon>
        <taxon>Peloderinae</taxon>
        <taxon>Caenorhabditis</taxon>
    </lineage>
</organism>
<dbReference type="Pfam" id="PF00679">
    <property type="entry name" value="EFG_C"/>
    <property type="match status" value="1"/>
</dbReference>
<evidence type="ECO:0000313" key="6">
    <source>
        <dbReference type="WBParaSite" id="Csp11.Scaffold630.g22283.t1"/>
    </source>
</evidence>
<dbReference type="GO" id="GO:0005525">
    <property type="term" value="F:GTP binding"/>
    <property type="evidence" value="ECO:0007669"/>
    <property type="project" value="UniProtKB-KW"/>
</dbReference>
<dbReference type="Proteomes" id="UP000095282">
    <property type="component" value="Unplaced"/>
</dbReference>
<dbReference type="GO" id="GO:0003924">
    <property type="term" value="F:GTPase activity"/>
    <property type="evidence" value="ECO:0007669"/>
    <property type="project" value="TreeGrafter"/>
</dbReference>
<dbReference type="STRING" id="1561998.A0A1I7V4E7"/>
<proteinExistence type="predicted"/>
<dbReference type="SMART" id="SM00838">
    <property type="entry name" value="EFG_C"/>
    <property type="match status" value="1"/>
</dbReference>
<dbReference type="eggNOG" id="KOG0464">
    <property type="taxonomic scope" value="Eukaryota"/>
</dbReference>
<dbReference type="WBParaSite" id="Csp11.Scaffold630.g22283.t1">
    <property type="protein sequence ID" value="Csp11.Scaffold630.g22283.t1"/>
    <property type="gene ID" value="Csp11.Scaffold630.g22283"/>
</dbReference>
<evidence type="ECO:0000259" key="4">
    <source>
        <dbReference type="SMART" id="SM00838"/>
    </source>
</evidence>
<dbReference type="GO" id="GO:0005739">
    <property type="term" value="C:mitochondrion"/>
    <property type="evidence" value="ECO:0007669"/>
    <property type="project" value="TreeGrafter"/>
</dbReference>
<dbReference type="InterPro" id="IPR000640">
    <property type="entry name" value="EFG_V-like"/>
</dbReference>
<accession>A0A1I7V4E7</accession>
<dbReference type="CDD" id="cd01514">
    <property type="entry name" value="Elongation_Factor_C"/>
    <property type="match status" value="1"/>
</dbReference>
<dbReference type="AlphaFoldDB" id="A0A1I7V4E7"/>
<dbReference type="PANTHER" id="PTHR43261:SF1">
    <property type="entry name" value="RIBOSOME-RELEASING FACTOR 2, MITOCHONDRIAL"/>
    <property type="match status" value="1"/>
</dbReference>
<evidence type="ECO:0000256" key="3">
    <source>
        <dbReference type="ARBA" id="ARBA00023134"/>
    </source>
</evidence>
<keyword evidence="5" id="KW-1185">Reference proteome</keyword>
<protein>
    <submittedName>
        <fullName evidence="6">EFG_C domain-containing protein</fullName>
    </submittedName>
</protein>
<dbReference type="GO" id="GO:0032790">
    <property type="term" value="P:ribosome disassembly"/>
    <property type="evidence" value="ECO:0007669"/>
    <property type="project" value="TreeGrafter"/>
</dbReference>
<dbReference type="Gene3D" id="3.30.70.240">
    <property type="match status" value="1"/>
</dbReference>